<dbReference type="SMART" id="SM00849">
    <property type="entry name" value="Lactamase_B"/>
    <property type="match status" value="1"/>
</dbReference>
<feature type="domain" description="Metallo-beta-lactamase" evidence="1">
    <location>
        <begin position="13"/>
        <end position="199"/>
    </location>
</feature>
<reference evidence="2 3" key="1">
    <citation type="submission" date="2020-02" db="EMBL/GenBank/DDBJ databases">
        <title>Genome sequence of strain CCNWXJ40-4.</title>
        <authorList>
            <person name="Gao J."/>
            <person name="Sun J."/>
        </authorList>
    </citation>
    <scope>NUCLEOTIDE SEQUENCE [LARGE SCALE GENOMIC DNA]</scope>
    <source>
        <strain evidence="2 3">CCNWXJ 40-4</strain>
    </source>
</reference>
<organism evidence="2 3">
    <name type="scientific">Allomesorhizobium camelthorni</name>
    <dbReference type="NCBI Taxonomy" id="475069"/>
    <lineage>
        <taxon>Bacteria</taxon>
        <taxon>Pseudomonadati</taxon>
        <taxon>Pseudomonadota</taxon>
        <taxon>Alphaproteobacteria</taxon>
        <taxon>Hyphomicrobiales</taxon>
        <taxon>Phyllobacteriaceae</taxon>
        <taxon>Allomesorhizobium</taxon>
    </lineage>
</organism>
<evidence type="ECO:0000259" key="1">
    <source>
        <dbReference type="SMART" id="SM00849"/>
    </source>
</evidence>
<dbReference type="RefSeq" id="WP_165027907.1">
    <property type="nucleotide sequence ID" value="NZ_JAAKZF010000012.1"/>
</dbReference>
<sequence>MEIELLGGFGEKGRTSVGIRSGGSRIVLDAGIKVGAAGAEYYPAIGGSVEDIDALFISHAHEDHVGALSWLLSRGYRGRILMTAETRAEAPATLAGYADPEHLKAFPFPQDRIELFETGQILRCGDLAINTGRSGHTVGGVWFAVDDGSRRAVYSGDVVPDSNVFAMDAMPQCDLLILDASYGADTVPGPARAEAISAWIDRHPGGCLLPTPLSGRSLELIAVLPGQFAIHTGMRASLSAQISATAALLPRAAELLGARLSQAADWTDGDPLPSCPLLADDGMGKIGPSSLLLPRADGAGFPILLTGHLPAGSPAELLQSQGRADWIRMPTHPTLPGNLEIWKKAGRPAAIGHSCSPVELEGLSKSIPSLRIECRTGQRVTVPGGKTG</sequence>
<dbReference type="PANTHER" id="PTHR11203:SF37">
    <property type="entry name" value="INTEGRATOR COMPLEX SUBUNIT 11"/>
    <property type="match status" value="1"/>
</dbReference>
<evidence type="ECO:0000313" key="3">
    <source>
        <dbReference type="Proteomes" id="UP001642900"/>
    </source>
</evidence>
<dbReference type="Gene3D" id="3.60.15.10">
    <property type="entry name" value="Ribonuclease Z/Hydroxyacylglutathione hydrolase-like"/>
    <property type="match status" value="1"/>
</dbReference>
<dbReference type="EMBL" id="JAAKZF010000012">
    <property type="protein sequence ID" value="NGO51941.1"/>
    <property type="molecule type" value="Genomic_DNA"/>
</dbReference>
<dbReference type="GO" id="GO:0004521">
    <property type="term" value="F:RNA endonuclease activity"/>
    <property type="evidence" value="ECO:0007669"/>
    <property type="project" value="TreeGrafter"/>
</dbReference>
<dbReference type="PANTHER" id="PTHR11203">
    <property type="entry name" value="CLEAVAGE AND POLYADENYLATION SPECIFICITY FACTOR FAMILY MEMBER"/>
    <property type="match status" value="1"/>
</dbReference>
<accession>A0A6G4WB03</accession>
<comment type="caution">
    <text evidence="2">The sequence shown here is derived from an EMBL/GenBank/DDBJ whole genome shotgun (WGS) entry which is preliminary data.</text>
</comment>
<protein>
    <submittedName>
        <fullName evidence="2">MBL fold metallo-hydrolase</fullName>
    </submittedName>
</protein>
<dbReference type="Pfam" id="PF00753">
    <property type="entry name" value="Lactamase_B"/>
    <property type="match status" value="1"/>
</dbReference>
<gene>
    <name evidence="2" type="ORF">G6N73_12240</name>
</gene>
<proteinExistence type="predicted"/>
<dbReference type="InterPro" id="IPR036866">
    <property type="entry name" value="RibonucZ/Hydroxyglut_hydro"/>
</dbReference>
<dbReference type="AlphaFoldDB" id="A0A6G4WB03"/>
<dbReference type="InterPro" id="IPR050698">
    <property type="entry name" value="MBL"/>
</dbReference>
<dbReference type="InterPro" id="IPR001279">
    <property type="entry name" value="Metallo-B-lactamas"/>
</dbReference>
<evidence type="ECO:0000313" key="2">
    <source>
        <dbReference type="EMBL" id="NGO51941.1"/>
    </source>
</evidence>
<name>A0A6G4WB03_9HYPH</name>
<keyword evidence="3" id="KW-1185">Reference proteome</keyword>
<dbReference type="SUPFAM" id="SSF56281">
    <property type="entry name" value="Metallo-hydrolase/oxidoreductase"/>
    <property type="match status" value="1"/>
</dbReference>
<dbReference type="Proteomes" id="UP001642900">
    <property type="component" value="Unassembled WGS sequence"/>
</dbReference>